<feature type="domain" description="EF-hand" evidence="19">
    <location>
        <begin position="385"/>
        <end position="420"/>
    </location>
</feature>
<evidence type="ECO:0000256" key="14">
    <source>
        <dbReference type="PROSITE-ProRule" id="PRU10141"/>
    </source>
</evidence>
<dbReference type="PANTHER" id="PTHR24350">
    <property type="entry name" value="SERINE/THREONINE-PROTEIN KINASE IAL-RELATED"/>
    <property type="match status" value="1"/>
</dbReference>
<dbReference type="GO" id="GO:0000070">
    <property type="term" value="P:mitotic sister chromatid segregation"/>
    <property type="evidence" value="ECO:0007669"/>
    <property type="project" value="UniProtKB-ARBA"/>
</dbReference>
<dbReference type="InterPro" id="IPR018247">
    <property type="entry name" value="EF_Hand_1_Ca_BS"/>
</dbReference>
<feature type="region of interest" description="Disordered" evidence="17">
    <location>
        <begin position="1"/>
        <end position="53"/>
    </location>
</feature>
<dbReference type="GO" id="GO:0030496">
    <property type="term" value="C:midbody"/>
    <property type="evidence" value="ECO:0007669"/>
    <property type="project" value="UniProtKB-SubCell"/>
</dbReference>
<feature type="binding site" evidence="12">
    <location>
        <position position="72"/>
    </location>
    <ligand>
        <name>ATP</name>
        <dbReference type="ChEBI" id="CHEBI:30616"/>
    </ligand>
</feature>
<dbReference type="SUPFAM" id="SSF47473">
    <property type="entry name" value="EF-hand"/>
    <property type="match status" value="1"/>
</dbReference>
<dbReference type="PROSITE" id="PS00107">
    <property type="entry name" value="PROTEIN_KINASE_ATP"/>
    <property type="match status" value="1"/>
</dbReference>
<evidence type="ECO:0000256" key="12">
    <source>
        <dbReference type="PIRSR" id="PIRSR630616-2"/>
    </source>
</evidence>
<dbReference type="Gene3D" id="1.10.238.10">
    <property type="entry name" value="EF-hand"/>
    <property type="match status" value="1"/>
</dbReference>
<name>A0A834VAN8_SARSC</name>
<gene>
    <name evidence="20" type="ORF">SSS_2602</name>
</gene>
<evidence type="ECO:0000256" key="6">
    <source>
        <dbReference type="ARBA" id="ARBA00022777"/>
    </source>
</evidence>
<dbReference type="InterPro" id="IPR011009">
    <property type="entry name" value="Kinase-like_dom_sf"/>
</dbReference>
<sequence>MDSEIESRTKNEQTEKTDETTNQMDKTLNSSSESGIKRNSNDDEQKENQNTSSVKRWQLSDFEIGRQLGRGKFGNVYAARERKSKFIVALKILFKSQLLQNNFNHQLKREIEIQSHLRHPNILRLFGYFYDEYRIYLILEFAPNGELYTLLKKMGHFPEKQAATYISQVIEALICLHERNVIHRDIKPENILLGPNGEVKIADFGWSVHAPSSRRETMCGTLDYLPPEMILQRPYCHNVDLWCLGVLAYEFLVGNPPFETKNFVETYRRIITLTYSIPEHLSPRANNFIKRLIVKEPIKRMSLLEARHHPWIKMHHTKIYKFSLTNESEIIKFVQIIQIQLIVCVRSLMDHTGVYKEIFEIFSRGKKSFGIKELGEIMQTYGMRPSELELQDMISQLDYNASGEVEFKEFKDFITHKIRRQEAEDQLREAFSLFDFDGNGYVFTKDLREAMSKLGERLSNGEIDEMLSGINCENEEEINIDEMISMLTSYTKD</sequence>
<feature type="domain" description="EF-hand" evidence="19">
    <location>
        <begin position="422"/>
        <end position="457"/>
    </location>
</feature>
<dbReference type="OrthoDB" id="377346at2759"/>
<feature type="compositionally biased region" description="Basic and acidic residues" evidence="17">
    <location>
        <begin position="1"/>
        <end position="19"/>
    </location>
</feature>
<dbReference type="Pfam" id="PF00069">
    <property type="entry name" value="Pkinase"/>
    <property type="match status" value="1"/>
</dbReference>
<keyword evidence="5 12" id="KW-0547">Nucleotide-binding</keyword>
<evidence type="ECO:0000256" key="1">
    <source>
        <dbReference type="ARBA" id="ARBA00004214"/>
    </source>
</evidence>
<keyword evidence="7" id="KW-0106">Calcium</keyword>
<evidence type="ECO:0000256" key="15">
    <source>
        <dbReference type="RuleBase" id="RU000304"/>
    </source>
</evidence>
<organism evidence="20">
    <name type="scientific">Sarcoptes scabiei</name>
    <name type="common">Itch mite</name>
    <name type="synonym">Acarus scabiei</name>
    <dbReference type="NCBI Taxonomy" id="52283"/>
    <lineage>
        <taxon>Eukaryota</taxon>
        <taxon>Metazoa</taxon>
        <taxon>Ecdysozoa</taxon>
        <taxon>Arthropoda</taxon>
        <taxon>Chelicerata</taxon>
        <taxon>Arachnida</taxon>
        <taxon>Acari</taxon>
        <taxon>Acariformes</taxon>
        <taxon>Sarcoptiformes</taxon>
        <taxon>Astigmata</taxon>
        <taxon>Psoroptidia</taxon>
        <taxon>Sarcoptoidea</taxon>
        <taxon>Sarcoptidae</taxon>
        <taxon>Sarcoptinae</taxon>
        <taxon>Sarcoptes</taxon>
    </lineage>
</organism>
<comment type="subcellular location">
    <subcellularLocation>
        <location evidence="1">Midbody</location>
    </subcellularLocation>
</comment>
<evidence type="ECO:0000256" key="13">
    <source>
        <dbReference type="PIRSR" id="PIRSR630616-3"/>
    </source>
</evidence>
<dbReference type="CDD" id="cd00051">
    <property type="entry name" value="EFh"/>
    <property type="match status" value="2"/>
</dbReference>
<protein>
    <recommendedName>
        <fullName evidence="16">Aurora kinase</fullName>
        <ecNumber evidence="16">2.7.11.1</ecNumber>
    </recommendedName>
</protein>
<dbReference type="SUPFAM" id="SSF56112">
    <property type="entry name" value="Protein kinase-like (PK-like)"/>
    <property type="match status" value="1"/>
</dbReference>
<dbReference type="EMBL" id="WVUK01000066">
    <property type="protein sequence ID" value="KAF7488460.1"/>
    <property type="molecule type" value="Genomic_DNA"/>
</dbReference>
<dbReference type="FunFam" id="3.30.200.20:FF:000042">
    <property type="entry name" value="Aurora kinase A"/>
    <property type="match status" value="1"/>
</dbReference>
<feature type="cross-link" description="Glycyl lysine isopeptide (Lys-Gly) (interchain with G-Cter in SUMO2)" evidence="13">
    <location>
        <position position="187"/>
    </location>
</feature>
<dbReference type="SMART" id="SM00054">
    <property type="entry name" value="EFh"/>
    <property type="match status" value="3"/>
</dbReference>
<dbReference type="Pfam" id="PF13499">
    <property type="entry name" value="EF-hand_7"/>
    <property type="match status" value="1"/>
</dbReference>
<dbReference type="InterPro" id="IPR000719">
    <property type="entry name" value="Prot_kinase_dom"/>
</dbReference>
<evidence type="ECO:0000259" key="19">
    <source>
        <dbReference type="PROSITE" id="PS50222"/>
    </source>
</evidence>
<dbReference type="FunFam" id="1.10.510.10:FF:000235">
    <property type="entry name" value="Serine/threonine-protein kinase ark1"/>
    <property type="match status" value="1"/>
</dbReference>
<evidence type="ECO:0000256" key="5">
    <source>
        <dbReference type="ARBA" id="ARBA00022741"/>
    </source>
</evidence>
<dbReference type="FunFam" id="1.10.238.10:FF:000178">
    <property type="entry name" value="Calmodulin-2 A"/>
    <property type="match status" value="1"/>
</dbReference>
<keyword evidence="3 16" id="KW-0808">Transferase</keyword>
<evidence type="ECO:0000256" key="9">
    <source>
        <dbReference type="ARBA" id="ARBA00047899"/>
    </source>
</evidence>
<dbReference type="GO" id="GO:0004674">
    <property type="term" value="F:protein serine/threonine kinase activity"/>
    <property type="evidence" value="ECO:0007669"/>
    <property type="project" value="UniProtKB-KW"/>
</dbReference>
<keyword evidence="2 15" id="KW-0723">Serine/threonine-protein kinase</keyword>
<evidence type="ECO:0000256" key="7">
    <source>
        <dbReference type="ARBA" id="ARBA00022837"/>
    </source>
</evidence>
<dbReference type="GO" id="GO:0032506">
    <property type="term" value="P:cytokinetic process"/>
    <property type="evidence" value="ECO:0007669"/>
    <property type="project" value="UniProtKB-ARBA"/>
</dbReference>
<evidence type="ECO:0000256" key="4">
    <source>
        <dbReference type="ARBA" id="ARBA00022737"/>
    </source>
</evidence>
<feature type="binding site" evidence="12">
    <location>
        <begin position="140"/>
        <end position="142"/>
    </location>
    <ligand>
        <name>ATP</name>
        <dbReference type="ChEBI" id="CHEBI:30616"/>
    </ligand>
</feature>
<dbReference type="EC" id="2.7.11.1" evidence="16"/>
<dbReference type="Proteomes" id="UP000070412">
    <property type="component" value="Unassembled WGS sequence"/>
</dbReference>
<dbReference type="GO" id="GO:0030261">
    <property type="term" value="P:chromosome condensation"/>
    <property type="evidence" value="ECO:0007669"/>
    <property type="project" value="UniProtKB-ARBA"/>
</dbReference>
<evidence type="ECO:0000256" key="16">
    <source>
        <dbReference type="RuleBase" id="RU367134"/>
    </source>
</evidence>
<dbReference type="InterPro" id="IPR011992">
    <property type="entry name" value="EF-hand-dom_pair"/>
</dbReference>
<feature type="binding site" evidence="12 14">
    <location>
        <position position="91"/>
    </location>
    <ligand>
        <name>ATP</name>
        <dbReference type="ChEBI" id="CHEBI:30616"/>
    </ligand>
</feature>
<dbReference type="PROSITE" id="PS50222">
    <property type="entry name" value="EF_HAND_2"/>
    <property type="match status" value="2"/>
</dbReference>
<evidence type="ECO:0000256" key="8">
    <source>
        <dbReference type="ARBA" id="ARBA00022840"/>
    </source>
</evidence>
<dbReference type="SMART" id="SM00220">
    <property type="entry name" value="S_TKc"/>
    <property type="match status" value="1"/>
</dbReference>
<evidence type="ECO:0000256" key="17">
    <source>
        <dbReference type="SAM" id="MobiDB-lite"/>
    </source>
</evidence>
<dbReference type="Pfam" id="PF13833">
    <property type="entry name" value="EF-hand_8"/>
    <property type="match status" value="1"/>
</dbReference>
<dbReference type="GO" id="GO:0006325">
    <property type="term" value="P:chromatin organization"/>
    <property type="evidence" value="ECO:0007669"/>
    <property type="project" value="UniProtKB-ARBA"/>
</dbReference>
<accession>A0A834VAN8</accession>
<dbReference type="PROSITE" id="PS50011">
    <property type="entry name" value="PROTEIN_KINASE_DOM"/>
    <property type="match status" value="1"/>
</dbReference>
<dbReference type="PROSITE" id="PS00108">
    <property type="entry name" value="PROTEIN_KINASE_ST"/>
    <property type="match status" value="1"/>
</dbReference>
<feature type="active site" description="Proton acceptor" evidence="11">
    <location>
        <position position="185"/>
    </location>
</feature>
<comment type="catalytic activity">
    <reaction evidence="9 16">
        <text>L-threonyl-[protein] + ATP = O-phospho-L-threonyl-[protein] + ADP + H(+)</text>
        <dbReference type="Rhea" id="RHEA:46608"/>
        <dbReference type="Rhea" id="RHEA-COMP:11060"/>
        <dbReference type="Rhea" id="RHEA-COMP:11605"/>
        <dbReference type="ChEBI" id="CHEBI:15378"/>
        <dbReference type="ChEBI" id="CHEBI:30013"/>
        <dbReference type="ChEBI" id="CHEBI:30616"/>
        <dbReference type="ChEBI" id="CHEBI:61977"/>
        <dbReference type="ChEBI" id="CHEBI:456216"/>
        <dbReference type="EC" id="2.7.11.1"/>
    </reaction>
</comment>
<dbReference type="EnsemblMetazoa" id="SSS_2602s_mrna">
    <property type="protein sequence ID" value="KAF7488460.1"/>
    <property type="gene ID" value="SSS_2602"/>
</dbReference>
<feature type="domain" description="Protein kinase" evidence="18">
    <location>
        <begin position="62"/>
        <end position="312"/>
    </location>
</feature>
<feature type="binding site" evidence="12">
    <location>
        <begin position="189"/>
        <end position="190"/>
    </location>
    <ligand>
        <name>ATP</name>
        <dbReference type="ChEBI" id="CHEBI:30616"/>
    </ligand>
</feature>
<evidence type="ECO:0000256" key="3">
    <source>
        <dbReference type="ARBA" id="ARBA00022679"/>
    </source>
</evidence>
<evidence type="ECO:0000259" key="18">
    <source>
        <dbReference type="PROSITE" id="PS50011"/>
    </source>
</evidence>
<feature type="compositionally biased region" description="Basic and acidic residues" evidence="17">
    <location>
        <begin position="35"/>
        <end position="47"/>
    </location>
</feature>
<keyword evidence="6 16" id="KW-0418">Kinase</keyword>
<dbReference type="Gene3D" id="1.10.510.10">
    <property type="entry name" value="Transferase(Phosphotransferase) domain 1"/>
    <property type="match status" value="1"/>
</dbReference>
<proteinExistence type="inferred from homology"/>
<dbReference type="CDD" id="cd14007">
    <property type="entry name" value="STKc_Aurora"/>
    <property type="match status" value="1"/>
</dbReference>
<dbReference type="PROSITE" id="PS00018">
    <property type="entry name" value="EF_HAND_1"/>
    <property type="match status" value="1"/>
</dbReference>
<feature type="compositionally biased region" description="Polar residues" evidence="17">
    <location>
        <begin position="20"/>
        <end position="34"/>
    </location>
</feature>
<dbReference type="InterPro" id="IPR030616">
    <property type="entry name" value="Aur-like"/>
</dbReference>
<feature type="binding site" evidence="12">
    <location>
        <position position="203"/>
    </location>
    <ligand>
        <name>ATP</name>
        <dbReference type="ChEBI" id="CHEBI:30616"/>
    </ligand>
</feature>
<reference evidence="21" key="3">
    <citation type="submission" date="2022-06" db="UniProtKB">
        <authorList>
            <consortium name="EnsemblMetazoa"/>
        </authorList>
    </citation>
    <scope>IDENTIFICATION</scope>
</reference>
<dbReference type="InterPro" id="IPR002048">
    <property type="entry name" value="EF_hand_dom"/>
</dbReference>
<comment type="catalytic activity">
    <reaction evidence="10 16">
        <text>L-seryl-[protein] + ATP = O-phospho-L-seryl-[protein] + ADP + H(+)</text>
        <dbReference type="Rhea" id="RHEA:17989"/>
        <dbReference type="Rhea" id="RHEA-COMP:9863"/>
        <dbReference type="Rhea" id="RHEA-COMP:11604"/>
        <dbReference type="ChEBI" id="CHEBI:15378"/>
        <dbReference type="ChEBI" id="CHEBI:29999"/>
        <dbReference type="ChEBI" id="CHEBI:30616"/>
        <dbReference type="ChEBI" id="CHEBI:83421"/>
        <dbReference type="ChEBI" id="CHEBI:456216"/>
        <dbReference type="EC" id="2.7.11.1"/>
    </reaction>
</comment>
<dbReference type="GO" id="GO:0005509">
    <property type="term" value="F:calcium ion binding"/>
    <property type="evidence" value="ECO:0007669"/>
    <property type="project" value="InterPro"/>
</dbReference>
<evidence type="ECO:0000256" key="2">
    <source>
        <dbReference type="ARBA" id="ARBA00022527"/>
    </source>
</evidence>
<reference evidence="22" key="1">
    <citation type="journal article" date="2020" name="PLoS Negl. Trop. Dis.">
        <title>High-quality nuclear genome for Sarcoptes scabiei-A critical resource for a neglected parasite.</title>
        <authorList>
            <person name="Korhonen P.K."/>
            <person name="Gasser R.B."/>
            <person name="Ma G."/>
            <person name="Wang T."/>
            <person name="Stroehlein A.J."/>
            <person name="Young N.D."/>
            <person name="Ang C.S."/>
            <person name="Fernando D.D."/>
            <person name="Lu H.C."/>
            <person name="Taylor S."/>
            <person name="Reynolds S.L."/>
            <person name="Mofiz E."/>
            <person name="Najaraj S.H."/>
            <person name="Gowda H."/>
            <person name="Madugundu A."/>
            <person name="Renuse S."/>
            <person name="Holt D."/>
            <person name="Pandey A."/>
            <person name="Papenfuss A.T."/>
            <person name="Fischer K."/>
        </authorList>
    </citation>
    <scope>NUCLEOTIDE SEQUENCE [LARGE SCALE GENOMIC DNA]</scope>
</reference>
<evidence type="ECO:0000256" key="10">
    <source>
        <dbReference type="ARBA" id="ARBA00048679"/>
    </source>
</evidence>
<dbReference type="GO" id="GO:0005524">
    <property type="term" value="F:ATP binding"/>
    <property type="evidence" value="ECO:0007669"/>
    <property type="project" value="UniProtKB-UniRule"/>
</dbReference>
<keyword evidence="4" id="KW-0677">Repeat</keyword>
<evidence type="ECO:0000313" key="20">
    <source>
        <dbReference type="EMBL" id="KAF7488460.1"/>
    </source>
</evidence>
<dbReference type="InterPro" id="IPR017441">
    <property type="entry name" value="Protein_kinase_ATP_BS"/>
</dbReference>
<keyword evidence="22" id="KW-1185">Reference proteome</keyword>
<comment type="similarity">
    <text evidence="16">Belongs to the protein kinase superfamily. Ser/Thr protein kinase family. Aurora subfamily.</text>
</comment>
<evidence type="ECO:0000256" key="11">
    <source>
        <dbReference type="PIRSR" id="PIRSR630616-1"/>
    </source>
</evidence>
<evidence type="ECO:0000313" key="21">
    <source>
        <dbReference type="EnsemblMetazoa" id="KAF7488460.1"/>
    </source>
</evidence>
<keyword evidence="8 12" id="KW-0067">ATP-binding</keyword>
<dbReference type="AlphaFoldDB" id="A0A834VAN8"/>
<reference evidence="20" key="2">
    <citation type="submission" date="2020-01" db="EMBL/GenBank/DDBJ databases">
        <authorList>
            <person name="Korhonen P.K.K."/>
            <person name="Guangxu M.G."/>
            <person name="Wang T.W."/>
            <person name="Stroehlein A.J.S."/>
            <person name="Young N.D."/>
            <person name="Ang C.-S.A."/>
            <person name="Fernando D.W.F."/>
            <person name="Lu H.L."/>
            <person name="Taylor S.T."/>
            <person name="Ehtesham M.E.M."/>
            <person name="Najaraj S.H.N."/>
            <person name="Harsha G.H.G."/>
            <person name="Madugundu A.M."/>
            <person name="Renuse S.R."/>
            <person name="Holt D.H."/>
            <person name="Pandey A.P."/>
            <person name="Papenfuss A.P."/>
            <person name="Gasser R.B.G."/>
            <person name="Fischer K.F."/>
        </authorList>
    </citation>
    <scope>NUCLEOTIDE SEQUENCE</scope>
    <source>
        <strain evidence="20">SSS_KF_BRIS2020</strain>
    </source>
</reference>
<evidence type="ECO:0000313" key="22">
    <source>
        <dbReference type="Proteomes" id="UP000070412"/>
    </source>
</evidence>
<dbReference type="InterPro" id="IPR008271">
    <property type="entry name" value="Ser/Thr_kinase_AS"/>
</dbReference>
<dbReference type="GO" id="GO:0043226">
    <property type="term" value="C:organelle"/>
    <property type="evidence" value="ECO:0007669"/>
    <property type="project" value="UniProtKB-ARBA"/>
</dbReference>